<name>A0A427BJP6_9FLAO</name>
<evidence type="ECO:0000313" key="3">
    <source>
        <dbReference type="Proteomes" id="UP000267844"/>
    </source>
</evidence>
<dbReference type="EMBL" id="RHPO01000032">
    <property type="protein sequence ID" value="RRT89487.1"/>
    <property type="molecule type" value="Genomic_DNA"/>
</dbReference>
<protein>
    <submittedName>
        <fullName evidence="2">Uncharacterized protein</fullName>
    </submittedName>
</protein>
<evidence type="ECO:0000256" key="1">
    <source>
        <dbReference type="SAM" id="Phobius"/>
    </source>
</evidence>
<dbReference type="AlphaFoldDB" id="A0A427BJP6"/>
<organism evidence="2 3">
    <name type="scientific">Empedobacter falsenii</name>
    <dbReference type="NCBI Taxonomy" id="343874"/>
    <lineage>
        <taxon>Bacteria</taxon>
        <taxon>Pseudomonadati</taxon>
        <taxon>Bacteroidota</taxon>
        <taxon>Flavobacteriia</taxon>
        <taxon>Flavobacteriales</taxon>
        <taxon>Weeksellaceae</taxon>
        <taxon>Empedobacter</taxon>
    </lineage>
</organism>
<feature type="transmembrane region" description="Helical" evidence="1">
    <location>
        <begin position="39"/>
        <end position="64"/>
    </location>
</feature>
<gene>
    <name evidence="2" type="ORF">EGI89_12340</name>
</gene>
<keyword evidence="1" id="KW-0812">Transmembrane</keyword>
<sequence>MVQCQTISGRNSFNPQIIGHFNTNDNKTTIVYNLELNSFVSIFFIVWISIVTLFFIISLFQIITNGIHNFLPLISIPMLFFGFILYFVATKMSEDKITETFEKLFQEKVQEVK</sequence>
<accession>A0A427BJP6</accession>
<feature type="transmembrane region" description="Helical" evidence="1">
    <location>
        <begin position="70"/>
        <end position="89"/>
    </location>
</feature>
<evidence type="ECO:0000313" key="2">
    <source>
        <dbReference type="EMBL" id="RRT89487.1"/>
    </source>
</evidence>
<proteinExistence type="predicted"/>
<comment type="caution">
    <text evidence="2">The sequence shown here is derived from an EMBL/GenBank/DDBJ whole genome shotgun (WGS) entry which is preliminary data.</text>
</comment>
<reference evidence="2 3" key="1">
    <citation type="submission" date="2018-10" db="EMBL/GenBank/DDBJ databases">
        <title>Transmission dynamics of multidrug resistant bacteria on intensive care unit surfaces.</title>
        <authorList>
            <person name="D'Souza A.W."/>
            <person name="Potter R.F."/>
            <person name="Wallace M."/>
            <person name="Shupe A."/>
            <person name="Patel S."/>
            <person name="Sun S."/>
            <person name="Gul D."/>
            <person name="Kwon J.H."/>
            <person name="Andleeb S."/>
            <person name="Burnham C.-A.D."/>
            <person name="Dantas G."/>
        </authorList>
    </citation>
    <scope>NUCLEOTIDE SEQUENCE [LARGE SCALE GENOMIC DNA]</scope>
    <source>
        <strain evidence="2 3">WF_348</strain>
    </source>
</reference>
<keyword evidence="1" id="KW-1133">Transmembrane helix</keyword>
<keyword evidence="1" id="KW-0472">Membrane</keyword>
<dbReference type="Proteomes" id="UP000267844">
    <property type="component" value="Unassembled WGS sequence"/>
</dbReference>